<gene>
    <name evidence="1" type="ORF">PENTCL1PPCAC_14529</name>
</gene>
<accession>A0AAV5TED6</accession>
<feature type="non-terminal residue" evidence="1">
    <location>
        <position position="226"/>
    </location>
</feature>
<protein>
    <recommendedName>
        <fullName evidence="3">F-box domain-containing protein</fullName>
    </recommendedName>
</protein>
<feature type="non-terminal residue" evidence="1">
    <location>
        <position position="1"/>
    </location>
</feature>
<dbReference type="EMBL" id="BTSX01000004">
    <property type="protein sequence ID" value="GMS92354.1"/>
    <property type="molecule type" value="Genomic_DNA"/>
</dbReference>
<sequence length="226" mass="26766">QTVPVIVMKKKNQPKMRRRNRDESLSDEAESLLAKSDASVRDYESMSTFESLPKELLWRIVEFLPEAVFDLRLASRLLCSRVDEYARQITNPIALELELIKVFHMNRESFLSGRLIVPKSHSRFFALRIELRKPHRNFKKSIKRLTRRTSWRSCRPDDYEYHFELDSYSEYEATFEYLRACIGFRVEKAMLICELNCDQHIVSKLLEGVQINKLEVWVDDISNNEA</sequence>
<name>A0AAV5TED6_9BILA</name>
<proteinExistence type="predicted"/>
<dbReference type="Proteomes" id="UP001432027">
    <property type="component" value="Unassembled WGS sequence"/>
</dbReference>
<dbReference type="AlphaFoldDB" id="A0AAV5TED6"/>
<evidence type="ECO:0000313" key="1">
    <source>
        <dbReference type="EMBL" id="GMS92354.1"/>
    </source>
</evidence>
<reference evidence="1" key="1">
    <citation type="submission" date="2023-10" db="EMBL/GenBank/DDBJ databases">
        <title>Genome assembly of Pristionchus species.</title>
        <authorList>
            <person name="Yoshida K."/>
            <person name="Sommer R.J."/>
        </authorList>
    </citation>
    <scope>NUCLEOTIDE SEQUENCE</scope>
    <source>
        <strain evidence="1">RS0144</strain>
    </source>
</reference>
<comment type="caution">
    <text evidence="1">The sequence shown here is derived from an EMBL/GenBank/DDBJ whole genome shotgun (WGS) entry which is preliminary data.</text>
</comment>
<keyword evidence="2" id="KW-1185">Reference proteome</keyword>
<evidence type="ECO:0000313" key="2">
    <source>
        <dbReference type="Proteomes" id="UP001432027"/>
    </source>
</evidence>
<organism evidence="1 2">
    <name type="scientific">Pristionchus entomophagus</name>
    <dbReference type="NCBI Taxonomy" id="358040"/>
    <lineage>
        <taxon>Eukaryota</taxon>
        <taxon>Metazoa</taxon>
        <taxon>Ecdysozoa</taxon>
        <taxon>Nematoda</taxon>
        <taxon>Chromadorea</taxon>
        <taxon>Rhabditida</taxon>
        <taxon>Rhabditina</taxon>
        <taxon>Diplogasteromorpha</taxon>
        <taxon>Diplogasteroidea</taxon>
        <taxon>Neodiplogasteridae</taxon>
        <taxon>Pristionchus</taxon>
    </lineage>
</organism>
<evidence type="ECO:0008006" key="3">
    <source>
        <dbReference type="Google" id="ProtNLM"/>
    </source>
</evidence>